<gene>
    <name evidence="1" type="ORF">GA0070613_3397</name>
</gene>
<sequence length="49" mass="5417">MTDHDLAALARDIDATCRLTGRFVLRSGRVADALRALLTRANLDAHRRA</sequence>
<dbReference type="AlphaFoldDB" id="A0A1C5ITW9"/>
<evidence type="ECO:0000313" key="1">
    <source>
        <dbReference type="EMBL" id="SCG61451.1"/>
    </source>
</evidence>
<accession>A0A1C5ITW9</accession>
<protein>
    <submittedName>
        <fullName evidence="1">Uncharacterized protein</fullName>
    </submittedName>
</protein>
<organism evidence="1 2">
    <name type="scientific">Micromonospora inositola</name>
    <dbReference type="NCBI Taxonomy" id="47865"/>
    <lineage>
        <taxon>Bacteria</taxon>
        <taxon>Bacillati</taxon>
        <taxon>Actinomycetota</taxon>
        <taxon>Actinomycetes</taxon>
        <taxon>Micromonosporales</taxon>
        <taxon>Micromonosporaceae</taxon>
        <taxon>Micromonospora</taxon>
    </lineage>
</organism>
<dbReference type="Proteomes" id="UP000198221">
    <property type="component" value="Chromosome I"/>
</dbReference>
<evidence type="ECO:0000313" key="2">
    <source>
        <dbReference type="Proteomes" id="UP000198221"/>
    </source>
</evidence>
<name>A0A1C5ITW9_9ACTN</name>
<keyword evidence="2" id="KW-1185">Reference proteome</keyword>
<reference evidence="2" key="1">
    <citation type="submission" date="2016-06" db="EMBL/GenBank/DDBJ databases">
        <authorList>
            <person name="Varghese N."/>
            <person name="Submissions Spin"/>
        </authorList>
    </citation>
    <scope>NUCLEOTIDE SEQUENCE [LARGE SCALE GENOMIC DNA]</scope>
    <source>
        <strain evidence="2">DSM 43819</strain>
    </source>
</reference>
<dbReference type="EMBL" id="LT607754">
    <property type="protein sequence ID" value="SCG61451.1"/>
    <property type="molecule type" value="Genomic_DNA"/>
</dbReference>
<proteinExistence type="predicted"/>
<dbReference type="RefSeq" id="WP_197698910.1">
    <property type="nucleotide sequence ID" value="NZ_LT607754.1"/>
</dbReference>